<evidence type="ECO:0000313" key="5">
    <source>
        <dbReference type="Proteomes" id="UP001597419"/>
    </source>
</evidence>
<dbReference type="SMART" id="SM00460">
    <property type="entry name" value="TGc"/>
    <property type="match status" value="1"/>
</dbReference>
<keyword evidence="2" id="KW-0812">Transmembrane</keyword>
<protein>
    <submittedName>
        <fullName evidence="4">DUF3488 and transglutaminase-like domain-containing protein</fullName>
    </submittedName>
</protein>
<dbReference type="Pfam" id="PF13559">
    <property type="entry name" value="DUF4129"/>
    <property type="match status" value="1"/>
</dbReference>
<keyword evidence="2" id="KW-0472">Membrane</keyword>
<organism evidence="4 5">
    <name type="scientific">Amycolatopsis samaneae</name>
    <dbReference type="NCBI Taxonomy" id="664691"/>
    <lineage>
        <taxon>Bacteria</taxon>
        <taxon>Bacillati</taxon>
        <taxon>Actinomycetota</taxon>
        <taxon>Actinomycetes</taxon>
        <taxon>Pseudonocardiales</taxon>
        <taxon>Pseudonocardiaceae</taxon>
        <taxon>Amycolatopsis</taxon>
    </lineage>
</organism>
<feature type="compositionally biased region" description="Low complexity" evidence="1">
    <location>
        <begin position="540"/>
        <end position="557"/>
    </location>
</feature>
<feature type="transmembrane region" description="Helical" evidence="2">
    <location>
        <begin position="120"/>
        <end position="138"/>
    </location>
</feature>
<dbReference type="PANTHER" id="PTHR42736:SF1">
    <property type="entry name" value="PROTEIN-GLUTAMINE GAMMA-GLUTAMYLTRANSFERASE"/>
    <property type="match status" value="1"/>
</dbReference>
<feature type="transmembrane region" description="Helical" evidence="2">
    <location>
        <begin position="145"/>
        <end position="161"/>
    </location>
</feature>
<dbReference type="Proteomes" id="UP001597419">
    <property type="component" value="Unassembled WGS sequence"/>
</dbReference>
<feature type="transmembrane region" description="Helical" evidence="2">
    <location>
        <begin position="9"/>
        <end position="27"/>
    </location>
</feature>
<dbReference type="PANTHER" id="PTHR42736">
    <property type="entry name" value="PROTEIN-GLUTAMINE GAMMA-GLUTAMYLTRANSFERASE"/>
    <property type="match status" value="1"/>
</dbReference>
<feature type="transmembrane region" description="Helical" evidence="2">
    <location>
        <begin position="207"/>
        <end position="230"/>
    </location>
</feature>
<gene>
    <name evidence="4" type="ORF">ACFSYJ_38680</name>
</gene>
<keyword evidence="2" id="KW-1133">Transmembrane helix</keyword>
<dbReference type="EMBL" id="JBHUKU010000026">
    <property type="protein sequence ID" value="MFD2464596.1"/>
    <property type="molecule type" value="Genomic_DNA"/>
</dbReference>
<dbReference type="InterPro" id="IPR002931">
    <property type="entry name" value="Transglutaminase-like"/>
</dbReference>
<sequence>MSVPFDRRAVAGVLGAAAVAGLLFAPVFGLPTLLVPVLVVAAVGYAVAEVCARWPKLTPYRPLLAAAGGLLGLAEAVLFGTTVAGLPTGETLAVLARGFTEGWLLTLQSTWPARPVPEQLLFVPLAVLLAVVLGLELVLRLRKPLLALLPSLVVAGVSQAYQALTGFAAVVGAVGYAVMAALTLWARRPGAARPSRGGPRPARRVSAAGTWLALSTVVTLLAGAVALGGLDPAGRDPYRFGDTQVAPLSQSRLGNPLDEVGERGVTPAQEVFRYRSDTPVDRWRLIVLDGFDGVNWSADAKLRRLGLRLDGASGGAIRTADVRVRGLPGPWLPSQPALTGVTGLAPLVDQSAGTLLLDPPAAPGQERRYRLSWSAPETDVAKLGSAEVDPRAEGGLAGLGQVPGDIGQLARDAVHGLRPTFQSALQLERFLSTHYQVAVGNDLPTGHGWPQLRRFLLESKRGTSEQFAAAYVVLARLNGIPARLAVGFGGSSEADGGDRVVRNRDVLAWPEVAVAGVGWVPLDPTAAAARAGREQSGLAKAAALARQQLPPEQQLRPPQLPPGQHESDEDGATGTGAGVWWLVAAIMAGALLVGWLGGVPLAKAVRARRRRRLSGSPGVIAAWAEARDRLRAHGVPYRVGMTPRDLAELAAGVAGDRAREPVTRLGKVLDMALWSGVPVSEGAVRRAWQEVGEVRGGLAGLGPRARLRAAVEPRTLLPPSAPRRVKRSP</sequence>
<evidence type="ECO:0000313" key="4">
    <source>
        <dbReference type="EMBL" id="MFD2464596.1"/>
    </source>
</evidence>
<feature type="transmembrane region" description="Helical" evidence="2">
    <location>
        <begin position="33"/>
        <end position="51"/>
    </location>
</feature>
<proteinExistence type="predicted"/>
<evidence type="ECO:0000256" key="2">
    <source>
        <dbReference type="SAM" id="Phobius"/>
    </source>
</evidence>
<evidence type="ECO:0000256" key="1">
    <source>
        <dbReference type="SAM" id="MobiDB-lite"/>
    </source>
</evidence>
<dbReference type="InterPro" id="IPR052901">
    <property type="entry name" value="Bact_TGase-like"/>
</dbReference>
<feature type="transmembrane region" description="Helical" evidence="2">
    <location>
        <begin position="63"/>
        <end position="86"/>
    </location>
</feature>
<dbReference type="Gene3D" id="3.10.620.30">
    <property type="match status" value="1"/>
</dbReference>
<name>A0ABW5GUR7_9PSEU</name>
<keyword evidence="5" id="KW-1185">Reference proteome</keyword>
<accession>A0ABW5GUR7</accession>
<feature type="transmembrane region" description="Helical" evidence="2">
    <location>
        <begin position="167"/>
        <end position="186"/>
    </location>
</feature>
<dbReference type="InterPro" id="IPR025403">
    <property type="entry name" value="TgpA-like_C"/>
</dbReference>
<feature type="region of interest" description="Disordered" evidence="1">
    <location>
        <begin position="540"/>
        <end position="572"/>
    </location>
</feature>
<dbReference type="InterPro" id="IPR021878">
    <property type="entry name" value="TgpA_N"/>
</dbReference>
<dbReference type="Pfam" id="PF11992">
    <property type="entry name" value="TgpA_N"/>
    <property type="match status" value="1"/>
</dbReference>
<reference evidence="5" key="1">
    <citation type="journal article" date="2019" name="Int. J. Syst. Evol. Microbiol.">
        <title>The Global Catalogue of Microorganisms (GCM) 10K type strain sequencing project: providing services to taxonomists for standard genome sequencing and annotation.</title>
        <authorList>
            <consortium name="The Broad Institute Genomics Platform"/>
            <consortium name="The Broad Institute Genome Sequencing Center for Infectious Disease"/>
            <person name="Wu L."/>
            <person name="Ma J."/>
        </authorList>
    </citation>
    <scope>NUCLEOTIDE SEQUENCE [LARGE SCALE GENOMIC DNA]</scope>
    <source>
        <strain evidence="5">CGMCC 4.7643</strain>
    </source>
</reference>
<comment type="caution">
    <text evidence="4">The sequence shown here is derived from an EMBL/GenBank/DDBJ whole genome shotgun (WGS) entry which is preliminary data.</text>
</comment>
<dbReference type="RefSeq" id="WP_345385790.1">
    <property type="nucleotide sequence ID" value="NZ_BAABHG010000001.1"/>
</dbReference>
<dbReference type="Pfam" id="PF01841">
    <property type="entry name" value="Transglut_core"/>
    <property type="match status" value="1"/>
</dbReference>
<feature type="domain" description="Transglutaminase-like" evidence="3">
    <location>
        <begin position="456"/>
        <end position="526"/>
    </location>
</feature>
<dbReference type="InterPro" id="IPR038765">
    <property type="entry name" value="Papain-like_cys_pep_sf"/>
</dbReference>
<evidence type="ECO:0000259" key="3">
    <source>
        <dbReference type="SMART" id="SM00460"/>
    </source>
</evidence>
<feature type="transmembrane region" description="Helical" evidence="2">
    <location>
        <begin position="579"/>
        <end position="602"/>
    </location>
</feature>
<dbReference type="SUPFAM" id="SSF54001">
    <property type="entry name" value="Cysteine proteinases"/>
    <property type="match status" value="1"/>
</dbReference>